<dbReference type="InterPro" id="IPR029056">
    <property type="entry name" value="Ribokinase-like"/>
</dbReference>
<dbReference type="InterPro" id="IPR002139">
    <property type="entry name" value="Ribo/fructo_kinase"/>
</dbReference>
<feature type="binding site" evidence="9">
    <location>
        <position position="326"/>
    </location>
    <ligand>
        <name>K(+)</name>
        <dbReference type="ChEBI" id="CHEBI:29103"/>
    </ligand>
</feature>
<keyword evidence="2 9" id="KW-0479">Metal-binding</keyword>
<dbReference type="GO" id="GO:0004747">
    <property type="term" value="F:ribokinase activity"/>
    <property type="evidence" value="ECO:0007669"/>
    <property type="project" value="UniProtKB-UniRule"/>
</dbReference>
<feature type="binding site" evidence="9">
    <location>
        <position position="279"/>
    </location>
    <ligand>
        <name>K(+)</name>
        <dbReference type="ChEBI" id="CHEBI:29103"/>
    </ligand>
</feature>
<dbReference type="HAMAP" id="MF_01987">
    <property type="entry name" value="Ribokinase"/>
    <property type="match status" value="1"/>
</dbReference>
<keyword evidence="8 9" id="KW-0119">Carbohydrate metabolism</keyword>
<keyword evidence="5 9" id="KW-0067">ATP-binding</keyword>
<comment type="activity regulation">
    <text evidence="9">Activated by a monovalent cation that binds near, but not in, the active site. The most likely occupant of the site in vivo is potassium. Ion binding induces a conformational change that may alter substrate affinity.</text>
</comment>
<comment type="cofactor">
    <cofactor evidence="9">
        <name>Mg(2+)</name>
        <dbReference type="ChEBI" id="CHEBI:18420"/>
    </cofactor>
    <text evidence="9">Requires a divalent cation, most likely magnesium in vivo, as an electrophilic catalyst to aid phosphoryl group transfer. It is the chelate of the metal and the nucleotide that is the actual substrate.</text>
</comment>
<keyword evidence="7 9" id="KW-0630">Potassium</keyword>
<dbReference type="Proteomes" id="UP000886653">
    <property type="component" value="Unassembled WGS sequence"/>
</dbReference>
<evidence type="ECO:0000313" key="11">
    <source>
        <dbReference type="EMBL" id="KAG0147207.1"/>
    </source>
</evidence>
<comment type="catalytic activity">
    <reaction evidence="9">
        <text>D-ribose + ATP = D-ribose 5-phosphate + ADP + H(+)</text>
        <dbReference type="Rhea" id="RHEA:13697"/>
        <dbReference type="ChEBI" id="CHEBI:15378"/>
        <dbReference type="ChEBI" id="CHEBI:30616"/>
        <dbReference type="ChEBI" id="CHEBI:47013"/>
        <dbReference type="ChEBI" id="CHEBI:78346"/>
        <dbReference type="ChEBI" id="CHEBI:456216"/>
        <dbReference type="EC" id="2.7.1.15"/>
    </reaction>
</comment>
<dbReference type="Gene3D" id="3.40.1190.20">
    <property type="match status" value="1"/>
</dbReference>
<keyword evidence="4 9" id="KW-0418">Kinase</keyword>
<evidence type="ECO:0000256" key="7">
    <source>
        <dbReference type="ARBA" id="ARBA00022958"/>
    </source>
</evidence>
<feature type="binding site" evidence="9">
    <location>
        <begin position="17"/>
        <end position="19"/>
    </location>
    <ligand>
        <name>substrate</name>
    </ligand>
</feature>
<comment type="pathway">
    <text evidence="9">Carbohydrate metabolism; D-ribose degradation; D-ribose 5-phosphate from beta-D-ribopyranose: step 2/2.</text>
</comment>
<name>A0A9P6NKD6_9BASI</name>
<comment type="caution">
    <text evidence="11">The sequence shown here is derived from an EMBL/GenBank/DDBJ whole genome shotgun (WGS) entry which is preliminary data.</text>
</comment>
<dbReference type="PANTHER" id="PTHR10584:SF166">
    <property type="entry name" value="RIBOKINASE"/>
    <property type="match status" value="1"/>
</dbReference>
<feature type="binding site" evidence="9">
    <location>
        <position position="192"/>
    </location>
    <ligand>
        <name>ATP</name>
        <dbReference type="ChEBI" id="CHEBI:30616"/>
    </ligand>
</feature>
<evidence type="ECO:0000256" key="1">
    <source>
        <dbReference type="ARBA" id="ARBA00022679"/>
    </source>
</evidence>
<keyword evidence="1 9" id="KW-0808">Transferase</keyword>
<comment type="caution">
    <text evidence="9">Lacks conserved residue(s) required for the propagation of feature annotation.</text>
</comment>
<dbReference type="PRINTS" id="PR00990">
    <property type="entry name" value="RIBOKINASE"/>
</dbReference>
<dbReference type="EMBL" id="MU167250">
    <property type="protein sequence ID" value="KAG0147207.1"/>
    <property type="molecule type" value="Genomic_DNA"/>
</dbReference>
<feature type="domain" description="Carbohydrate kinase PfkB" evidence="10">
    <location>
        <begin position="14"/>
        <end position="334"/>
    </location>
</feature>
<dbReference type="CDD" id="cd01174">
    <property type="entry name" value="ribokinase"/>
    <property type="match status" value="1"/>
</dbReference>
<organism evidence="11 12">
    <name type="scientific">Cronartium quercuum f. sp. fusiforme G11</name>
    <dbReference type="NCBI Taxonomy" id="708437"/>
    <lineage>
        <taxon>Eukaryota</taxon>
        <taxon>Fungi</taxon>
        <taxon>Dikarya</taxon>
        <taxon>Basidiomycota</taxon>
        <taxon>Pucciniomycotina</taxon>
        <taxon>Pucciniomycetes</taxon>
        <taxon>Pucciniales</taxon>
        <taxon>Coleosporiaceae</taxon>
        <taxon>Cronartium</taxon>
    </lineage>
</organism>
<dbReference type="InterPro" id="IPR011877">
    <property type="entry name" value="Ribokinase"/>
</dbReference>
<feature type="binding site" evidence="9">
    <location>
        <position position="323"/>
    </location>
    <ligand>
        <name>K(+)</name>
        <dbReference type="ChEBI" id="CHEBI:29103"/>
    </ligand>
</feature>
<evidence type="ECO:0000259" key="10">
    <source>
        <dbReference type="Pfam" id="PF00294"/>
    </source>
</evidence>
<feature type="active site" description="Proton acceptor" evidence="9">
    <location>
        <position position="283"/>
    </location>
</feature>
<protein>
    <recommendedName>
        <fullName evidence="9">Ribokinase</fullName>
        <shortName evidence="9">RK</shortName>
        <ecNumber evidence="9">2.7.1.15</ecNumber>
    </recommendedName>
</protein>
<keyword evidence="9" id="KW-0539">Nucleus</keyword>
<evidence type="ECO:0000256" key="6">
    <source>
        <dbReference type="ARBA" id="ARBA00022842"/>
    </source>
</evidence>
<dbReference type="InterPro" id="IPR011611">
    <property type="entry name" value="PfkB_dom"/>
</dbReference>
<evidence type="ECO:0000256" key="9">
    <source>
        <dbReference type="HAMAP-Rule" id="MF_03215"/>
    </source>
</evidence>
<feature type="binding site" evidence="9">
    <location>
        <position position="277"/>
    </location>
    <ligand>
        <name>K(+)</name>
        <dbReference type="ChEBI" id="CHEBI:29103"/>
    </ligand>
</feature>
<evidence type="ECO:0000256" key="5">
    <source>
        <dbReference type="ARBA" id="ARBA00022840"/>
    </source>
</evidence>
<dbReference type="GO" id="GO:0005634">
    <property type="term" value="C:nucleus"/>
    <property type="evidence" value="ECO:0007669"/>
    <property type="project" value="UniProtKB-SubCell"/>
</dbReference>
<comment type="function">
    <text evidence="9">Catalyzes the phosphorylation of ribose at O-5 in a reaction requiring ATP and magnesium. The resulting D-ribose-5-phosphate can then be used either for sythesis of nucleotides, histidine, and tryptophan, or as a component of the pentose phosphate pathway.</text>
</comment>
<dbReference type="GO" id="GO:0046872">
    <property type="term" value="F:metal ion binding"/>
    <property type="evidence" value="ECO:0007669"/>
    <property type="project" value="UniProtKB-KW"/>
</dbReference>
<keyword evidence="9" id="KW-0963">Cytoplasm</keyword>
<proteinExistence type="inferred from homology"/>
<comment type="subunit">
    <text evidence="9">Homodimer.</text>
</comment>
<comment type="subcellular location">
    <subcellularLocation>
        <location evidence="9">Cytoplasm</location>
    </subcellularLocation>
    <subcellularLocation>
        <location evidence="9">Nucleus</location>
    </subcellularLocation>
</comment>
<feature type="binding site" evidence="9">
    <location>
        <begin position="282"/>
        <end position="283"/>
    </location>
    <ligand>
        <name>ATP</name>
        <dbReference type="ChEBI" id="CHEBI:30616"/>
    </ligand>
</feature>
<comment type="similarity">
    <text evidence="9">Belongs to the carbohydrate kinase PfkB family. Ribokinase subfamily.</text>
</comment>
<feature type="binding site" evidence="9">
    <location>
        <position position="328"/>
    </location>
    <ligand>
        <name>K(+)</name>
        <dbReference type="ChEBI" id="CHEBI:29103"/>
    </ligand>
</feature>
<dbReference type="AlphaFoldDB" id="A0A9P6NKD6"/>
<feature type="binding site" evidence="9">
    <location>
        <position position="283"/>
    </location>
    <ligand>
        <name>substrate</name>
    </ligand>
</feature>
<sequence>MDKPNVRKACLVRSSINIDEYLSVEHIVQPGQTINSSAYSRRVGGKGANGAVALAKAGANVSFAGLIGKDAAYLKQTIESYGVNAEQLKMLPELPTGRAIIQVARSTGENSIVLVSGANHAASHLWPVLGIDRALYSHVLLQNEIPLVETVATLMSAHDHGVCTVFNPSPLPSQTEIRDTIPWSAVDWLVVNEEEGRSLVEASQRCSQLNVQFGLDSEAEDQSSELKKIIQSSFANVGVVLTLGARGCQVGFCTSCAESKWDIFNYPAYEGTRPVLDTTGAGDCFTGYLVAQLMDLDNGSDHALTLADVKRAIKVAGKAARLCVEKEGTIDSYPSLMEVN</sequence>
<keyword evidence="6 9" id="KW-0460">Magnesium</keyword>
<dbReference type="PANTHER" id="PTHR10584">
    <property type="entry name" value="SUGAR KINASE"/>
    <property type="match status" value="1"/>
</dbReference>
<keyword evidence="3 9" id="KW-0547">Nucleotide-binding</keyword>
<evidence type="ECO:0000313" key="12">
    <source>
        <dbReference type="Proteomes" id="UP000886653"/>
    </source>
</evidence>
<feature type="binding site" evidence="9">
    <location>
        <position position="332"/>
    </location>
    <ligand>
        <name>K(+)</name>
        <dbReference type="ChEBI" id="CHEBI:29103"/>
    </ligand>
</feature>
<evidence type="ECO:0000256" key="4">
    <source>
        <dbReference type="ARBA" id="ARBA00022777"/>
    </source>
</evidence>
<dbReference type="OrthoDB" id="415590at2759"/>
<dbReference type="EC" id="2.7.1.15" evidence="9"/>
<keyword evidence="12" id="KW-1185">Reference proteome</keyword>
<dbReference type="SUPFAM" id="SSF53613">
    <property type="entry name" value="Ribokinase-like"/>
    <property type="match status" value="1"/>
</dbReference>
<reference evidence="11" key="1">
    <citation type="submission" date="2013-11" db="EMBL/GenBank/DDBJ databases">
        <title>Genome sequence of the fusiform rust pathogen reveals effectors for host alternation and coevolution with pine.</title>
        <authorList>
            <consortium name="DOE Joint Genome Institute"/>
            <person name="Smith K."/>
            <person name="Pendleton A."/>
            <person name="Kubisiak T."/>
            <person name="Anderson C."/>
            <person name="Salamov A."/>
            <person name="Aerts A."/>
            <person name="Riley R."/>
            <person name="Clum A."/>
            <person name="Lindquist E."/>
            <person name="Ence D."/>
            <person name="Campbell M."/>
            <person name="Kronenberg Z."/>
            <person name="Feau N."/>
            <person name="Dhillon B."/>
            <person name="Hamelin R."/>
            <person name="Burleigh J."/>
            <person name="Smith J."/>
            <person name="Yandell M."/>
            <person name="Nelson C."/>
            <person name="Grigoriev I."/>
            <person name="Davis J."/>
        </authorList>
    </citation>
    <scope>NUCLEOTIDE SEQUENCE</scope>
    <source>
        <strain evidence="11">G11</strain>
    </source>
</reference>
<evidence type="ECO:0000256" key="8">
    <source>
        <dbReference type="ARBA" id="ARBA00023277"/>
    </source>
</evidence>
<dbReference type="GO" id="GO:0019303">
    <property type="term" value="P:D-ribose catabolic process"/>
    <property type="evidence" value="ECO:0007669"/>
    <property type="project" value="UniProtKB-UniRule"/>
</dbReference>
<evidence type="ECO:0000256" key="2">
    <source>
        <dbReference type="ARBA" id="ARBA00022723"/>
    </source>
</evidence>
<accession>A0A9P6NKD6</accession>
<feature type="binding site" evidence="9">
    <location>
        <begin position="45"/>
        <end position="49"/>
    </location>
    <ligand>
        <name>substrate</name>
    </ligand>
</feature>
<evidence type="ECO:0000256" key="3">
    <source>
        <dbReference type="ARBA" id="ARBA00022741"/>
    </source>
</evidence>
<feature type="binding site" evidence="9">
    <location>
        <position position="144"/>
    </location>
    <ligand>
        <name>substrate</name>
    </ligand>
</feature>
<dbReference type="Pfam" id="PF00294">
    <property type="entry name" value="PfkB"/>
    <property type="match status" value="1"/>
</dbReference>
<feature type="binding site" evidence="9">
    <location>
        <begin position="242"/>
        <end position="247"/>
    </location>
    <ligand>
        <name>ATP</name>
        <dbReference type="ChEBI" id="CHEBI:30616"/>
    </ligand>
</feature>
<gene>
    <name evidence="11" type="ORF">CROQUDRAFT_656316</name>
</gene>
<dbReference type="GO" id="GO:0005524">
    <property type="term" value="F:ATP binding"/>
    <property type="evidence" value="ECO:0007669"/>
    <property type="project" value="UniProtKB-UniRule"/>
</dbReference>
<dbReference type="GO" id="GO:0005737">
    <property type="term" value="C:cytoplasm"/>
    <property type="evidence" value="ECO:0007669"/>
    <property type="project" value="UniProtKB-SubCell"/>
</dbReference>